<accession>A0A381TMX3</accession>
<proteinExistence type="predicted"/>
<keyword evidence="2" id="KW-1133">Transmembrane helix</keyword>
<dbReference type="AlphaFoldDB" id="A0A381TMX3"/>
<dbReference type="Gene3D" id="3.30.1150.10">
    <property type="match status" value="1"/>
</dbReference>
<keyword evidence="2" id="KW-0812">Transmembrane</keyword>
<feature type="compositionally biased region" description="Acidic residues" evidence="1">
    <location>
        <begin position="89"/>
        <end position="100"/>
    </location>
</feature>
<protein>
    <recommendedName>
        <fullName evidence="4">TonB C-terminal domain-containing protein</fullName>
    </recommendedName>
</protein>
<name>A0A381TMX3_9ZZZZ</name>
<evidence type="ECO:0008006" key="4">
    <source>
        <dbReference type="Google" id="ProtNLM"/>
    </source>
</evidence>
<dbReference type="EMBL" id="UINC01004687">
    <property type="protein sequence ID" value="SVA16137.1"/>
    <property type="molecule type" value="Genomic_DNA"/>
</dbReference>
<evidence type="ECO:0000256" key="1">
    <source>
        <dbReference type="SAM" id="MobiDB-lite"/>
    </source>
</evidence>
<sequence>MNSAGALRTDCVYATLEDRQNAELRFRSAMITSTALHTGVALLILLAPFLIPKPVLFEFTSVNLVELTPRPDPVPPPADTQAENPASSEPEEPPTPEEIEPLPPEDVPEDLEAQRRQEEEDEARRREEERRRQEELETQRRAAEEAARRRLEEEERRRLEEEEARRRAPQKATREEATPISPSEVTQQAQRGQVGLSLTNDNGTVSQQDQTLLQFWINRVLANIASKWDPPSRPPGSQEILAILHFRVGRNGEIIIDPETRPSSGNRRYDDAAVRAILAGQPFPPLPQGYRGNTLGINLGFRQ</sequence>
<dbReference type="Pfam" id="PF13103">
    <property type="entry name" value="TonB_2"/>
    <property type="match status" value="1"/>
</dbReference>
<evidence type="ECO:0000256" key="2">
    <source>
        <dbReference type="SAM" id="Phobius"/>
    </source>
</evidence>
<gene>
    <name evidence="3" type="ORF">METZ01_LOCUS68991</name>
</gene>
<feature type="compositionally biased region" description="Basic and acidic residues" evidence="1">
    <location>
        <begin position="112"/>
        <end position="177"/>
    </location>
</feature>
<organism evidence="3">
    <name type="scientific">marine metagenome</name>
    <dbReference type="NCBI Taxonomy" id="408172"/>
    <lineage>
        <taxon>unclassified sequences</taxon>
        <taxon>metagenomes</taxon>
        <taxon>ecological metagenomes</taxon>
    </lineage>
</organism>
<feature type="region of interest" description="Disordered" evidence="1">
    <location>
        <begin position="70"/>
        <end position="191"/>
    </location>
</feature>
<dbReference type="SUPFAM" id="SSF74653">
    <property type="entry name" value="TolA/TonB C-terminal domain"/>
    <property type="match status" value="1"/>
</dbReference>
<evidence type="ECO:0000313" key="3">
    <source>
        <dbReference type="EMBL" id="SVA16137.1"/>
    </source>
</evidence>
<reference evidence="3" key="1">
    <citation type="submission" date="2018-05" db="EMBL/GenBank/DDBJ databases">
        <authorList>
            <person name="Lanie J.A."/>
            <person name="Ng W.-L."/>
            <person name="Kazmierczak K.M."/>
            <person name="Andrzejewski T.M."/>
            <person name="Davidsen T.M."/>
            <person name="Wayne K.J."/>
            <person name="Tettelin H."/>
            <person name="Glass J.I."/>
            <person name="Rusch D."/>
            <person name="Podicherti R."/>
            <person name="Tsui H.-C.T."/>
            <person name="Winkler M.E."/>
        </authorList>
    </citation>
    <scope>NUCLEOTIDE SEQUENCE</scope>
</reference>
<feature type="transmembrane region" description="Helical" evidence="2">
    <location>
        <begin position="29"/>
        <end position="51"/>
    </location>
</feature>
<keyword evidence="2" id="KW-0472">Membrane</keyword>
<feature type="compositionally biased region" description="Polar residues" evidence="1">
    <location>
        <begin position="180"/>
        <end position="191"/>
    </location>
</feature>